<protein>
    <submittedName>
        <fullName evidence="1">Type I-F CRISPR-associated protein Csy2</fullName>
    </submittedName>
</protein>
<dbReference type="NCBIfam" id="TIGR02565">
    <property type="entry name" value="cas_Csy2"/>
    <property type="match status" value="1"/>
</dbReference>
<proteinExistence type="predicted"/>
<keyword evidence="2" id="KW-1185">Reference proteome</keyword>
<gene>
    <name evidence="1" type="primary">csy2</name>
    <name evidence="1" type="ORF">K3G22_08915</name>
</gene>
<dbReference type="CDD" id="cd09736">
    <property type="entry name" value="Csy2_I-F"/>
    <property type="match status" value="1"/>
</dbReference>
<dbReference type="RefSeq" id="WP_011789483.1">
    <property type="nucleotide sequence ID" value="NZ_BMPK01000003.1"/>
</dbReference>
<dbReference type="Pfam" id="PF09614">
    <property type="entry name" value="Cas_Csy2"/>
    <property type="match status" value="1"/>
</dbReference>
<dbReference type="InterPro" id="IPR013398">
    <property type="entry name" value="CRISPR-assoc_prot_Csy2"/>
</dbReference>
<evidence type="ECO:0000313" key="2">
    <source>
        <dbReference type="Proteomes" id="UP000827084"/>
    </source>
</evidence>
<dbReference type="GeneID" id="67443377"/>
<dbReference type="EMBL" id="CP080635">
    <property type="protein sequence ID" value="QYX74492.1"/>
    <property type="molecule type" value="Genomic_DNA"/>
</dbReference>
<accession>A0ABX8XFW4</accession>
<dbReference type="Proteomes" id="UP000827084">
    <property type="component" value="Chromosome"/>
</dbReference>
<reference evidence="1 2" key="1">
    <citation type="submission" date="2021-08" db="EMBL/GenBank/DDBJ databases">
        <title>Shewanella putrefaciens YZ-J, complete genome.</title>
        <authorList>
            <person name="Yi Z."/>
        </authorList>
    </citation>
    <scope>NUCLEOTIDE SEQUENCE [LARGE SCALE GENOMIC DNA]</scope>
    <source>
        <strain evidence="1 2">YZ-J</strain>
    </source>
</reference>
<organism evidence="1 2">
    <name type="scientific">Shewanella putrefaciens</name>
    <name type="common">Pseudomonas putrefaciens</name>
    <dbReference type="NCBI Taxonomy" id="24"/>
    <lineage>
        <taxon>Bacteria</taxon>
        <taxon>Pseudomonadati</taxon>
        <taxon>Pseudomonadota</taxon>
        <taxon>Gammaproteobacteria</taxon>
        <taxon>Alteromonadales</taxon>
        <taxon>Shewanellaceae</taxon>
        <taxon>Shewanella</taxon>
    </lineage>
</organism>
<evidence type="ECO:0000313" key="1">
    <source>
        <dbReference type="EMBL" id="QYX74492.1"/>
    </source>
</evidence>
<sequence length="316" mass="35272">MIGEVKKLLIIPHIKVHNANALSSPFTIGFPAMTAWLGGVHALQRHVNAQDIPVNFLATGVVSHDVNLQTYKGDNDYVHSIVGTGNPLDKTGARSAFIEEARCHLEISLVIEFNGITIDEHEHLLSAVTQLLHAKMKLAGGDIKSFQPPFCINNSEGDDKDLRKLQRHLMPGYVLIERRDLMQAAMAEGVDALNALIDYLAVHHSCDQDEEGNIEWRSYRKTLENKPAGWVVPIATGYHALSELSDAKNQRDPNTSHRFAESLVTLGEFKMPHRLHSVEQMLWRYHIDGDLYLCQQKHSESPKSASSGLTSIESEF</sequence>
<name>A0ABX8XFW4_SHEPU</name>